<evidence type="ECO:0000313" key="2">
    <source>
        <dbReference type="Proteomes" id="UP000188324"/>
    </source>
</evidence>
<accession>A0A1Q2CDC4</accession>
<proteinExistence type="predicted"/>
<reference evidence="1 2" key="1">
    <citation type="journal article" date="2016" name="Int. J. Syst. Evol. Microbiol.">
        <title>Tessaracoccus flavus sp. nov., isolated from the drainage system of a lindane-producing factory.</title>
        <authorList>
            <person name="Kumari R."/>
            <person name="Singh P."/>
            <person name="Schumann P."/>
            <person name="Lal R."/>
        </authorList>
    </citation>
    <scope>NUCLEOTIDE SEQUENCE [LARGE SCALE GENOMIC DNA]</scope>
    <source>
        <strain evidence="1 2">RP1T</strain>
    </source>
</reference>
<keyword evidence="2" id="KW-1185">Reference proteome</keyword>
<sequence>MLLANVDSGDVRVTLQGATDALMSYGGASAALLSGVVLAAVGFGWLAVISALLIAPAGFVG</sequence>
<gene>
    <name evidence="1" type="ORF">RPIT_04150</name>
</gene>
<dbReference type="AlphaFoldDB" id="A0A1Q2CDC4"/>
<dbReference type="Proteomes" id="UP000188324">
    <property type="component" value="Chromosome"/>
</dbReference>
<evidence type="ECO:0000313" key="1">
    <source>
        <dbReference type="EMBL" id="AQP44104.1"/>
    </source>
</evidence>
<name>A0A1Q2CDC4_9ACTN</name>
<organism evidence="1 2">
    <name type="scientific">Tessaracoccus flavus</name>
    <dbReference type="NCBI Taxonomy" id="1610493"/>
    <lineage>
        <taxon>Bacteria</taxon>
        <taxon>Bacillati</taxon>
        <taxon>Actinomycetota</taxon>
        <taxon>Actinomycetes</taxon>
        <taxon>Propionibacteriales</taxon>
        <taxon>Propionibacteriaceae</taxon>
        <taxon>Tessaracoccus</taxon>
    </lineage>
</organism>
<dbReference type="KEGG" id="tfl:RPIT_04150"/>
<dbReference type="STRING" id="1610493.RPIT_04150"/>
<dbReference type="EMBL" id="CP019605">
    <property type="protein sequence ID" value="AQP44104.1"/>
    <property type="molecule type" value="Genomic_DNA"/>
</dbReference>
<protein>
    <submittedName>
        <fullName evidence="1">Uncharacterized protein</fullName>
    </submittedName>
</protein>